<dbReference type="AlphaFoldDB" id="A0A2X0QSC3"/>
<organism evidence="1">
    <name type="scientific">Candidatus Nitrotoga fabula</name>
    <dbReference type="NCBI Taxonomy" id="2182327"/>
    <lineage>
        <taxon>Bacteria</taxon>
        <taxon>Pseudomonadati</taxon>
        <taxon>Pseudomonadota</taxon>
        <taxon>Betaproteobacteria</taxon>
        <taxon>Nitrosomonadales</taxon>
        <taxon>Gallionellaceae</taxon>
        <taxon>Candidatus Nitrotoga</taxon>
    </lineage>
</organism>
<evidence type="ECO:0000313" key="1">
    <source>
        <dbReference type="EMBL" id="SPS04518.1"/>
    </source>
</evidence>
<dbReference type="EC" id="3.1.-.-" evidence="1"/>
<dbReference type="SUPFAM" id="SSF54786">
    <property type="entry name" value="YcfA/nrd intein domain"/>
    <property type="match status" value="1"/>
</dbReference>
<accession>A0A2X0QSC3</accession>
<name>A0A2X0QSC3_9PROT</name>
<sequence length="64" mass="7049">MKNDEFKQWLDQQGATFQPGQGTHLKVYCNGRQSVLPMNGGGLKDQAVECIKKQLGLNQEAGDV</sequence>
<protein>
    <submittedName>
        <fullName evidence="1">Putative mRNA interferase HicA</fullName>
        <ecNumber evidence="1">3.1.-.-</ecNumber>
    </submittedName>
</protein>
<dbReference type="EMBL" id="LS423452">
    <property type="protein sequence ID" value="SPS04518.1"/>
    <property type="molecule type" value="Genomic_DNA"/>
</dbReference>
<proteinExistence type="predicted"/>
<keyword evidence="1" id="KW-0378">Hydrolase</keyword>
<reference evidence="1" key="1">
    <citation type="submission" date="2018-05" db="EMBL/GenBank/DDBJ databases">
        <authorList>
            <person name="Lanie J.A."/>
            <person name="Ng W.-L."/>
            <person name="Kazmierczak K.M."/>
            <person name="Andrzejewski T.M."/>
            <person name="Davidsen T.M."/>
            <person name="Wayne K.J."/>
            <person name="Tettelin H."/>
            <person name="Glass J.I."/>
            <person name="Rusch D."/>
            <person name="Podicherti R."/>
            <person name="Tsui H.-C.T."/>
            <person name="Winkler M.E."/>
        </authorList>
    </citation>
    <scope>NUCLEOTIDE SEQUENCE</scope>
    <source>
        <strain evidence="1">KNB</strain>
    </source>
</reference>
<dbReference type="GO" id="GO:0016787">
    <property type="term" value="F:hydrolase activity"/>
    <property type="evidence" value="ECO:0007669"/>
    <property type="project" value="UniProtKB-KW"/>
</dbReference>
<gene>
    <name evidence="1" type="primary">hicA</name>
    <name evidence="1" type="ORF">NITFAB_0107</name>
</gene>